<evidence type="ECO:0000313" key="2">
    <source>
        <dbReference type="Proteomes" id="UP000193484"/>
    </source>
</evidence>
<comment type="caution">
    <text evidence="1">The sequence shown here is derived from an EMBL/GenBank/DDBJ whole genome shotgun (WGS) entry which is preliminary data.</text>
</comment>
<dbReference type="EMBL" id="LQOJ01000038">
    <property type="protein sequence ID" value="ORV03345.1"/>
    <property type="molecule type" value="Genomic_DNA"/>
</dbReference>
<dbReference type="AlphaFoldDB" id="A0A1X1RD58"/>
<keyword evidence="2" id="KW-1185">Reference proteome</keyword>
<gene>
    <name evidence="1" type="ORF">AWC04_10555</name>
</gene>
<evidence type="ECO:0000313" key="1">
    <source>
        <dbReference type="EMBL" id="ORV03345.1"/>
    </source>
</evidence>
<dbReference type="Proteomes" id="UP000193484">
    <property type="component" value="Unassembled WGS sequence"/>
</dbReference>
<reference evidence="1 2" key="1">
    <citation type="submission" date="2016-01" db="EMBL/GenBank/DDBJ databases">
        <title>The new phylogeny of the genus Mycobacterium.</title>
        <authorList>
            <person name="Tarcisio F."/>
            <person name="Conor M."/>
            <person name="Antonella G."/>
            <person name="Elisabetta G."/>
            <person name="Giulia F.S."/>
            <person name="Sara T."/>
            <person name="Anna F."/>
            <person name="Clotilde B."/>
            <person name="Roberto B."/>
            <person name="Veronica D.S."/>
            <person name="Fabio R."/>
            <person name="Monica P."/>
            <person name="Olivier J."/>
            <person name="Enrico T."/>
            <person name="Nicola S."/>
        </authorList>
    </citation>
    <scope>NUCLEOTIDE SEQUENCE [LARGE SCALE GENOMIC DNA]</scope>
    <source>
        <strain evidence="1 2">DSM 44179</strain>
    </source>
</reference>
<organism evidence="1 2">
    <name type="scientific">Mycolicibacterium fallax</name>
    <name type="common">Mycobacterium fallax</name>
    <dbReference type="NCBI Taxonomy" id="1793"/>
    <lineage>
        <taxon>Bacteria</taxon>
        <taxon>Bacillati</taxon>
        <taxon>Actinomycetota</taxon>
        <taxon>Actinomycetes</taxon>
        <taxon>Mycobacteriales</taxon>
        <taxon>Mycobacteriaceae</taxon>
        <taxon>Mycolicibacterium</taxon>
    </lineage>
</organism>
<accession>A0A1X1RD58</accession>
<dbReference type="STRING" id="1793.AWC04_10555"/>
<sequence length="313" mass="33401">MLLALGLAAALTGCGTDQEPKEQPTDLLNGVYTVTVQGDKLTNMGRPSPGKSWSRQYAVRTSCADDGCTQLALRLRDDDPTAVFTEPDGTPAEPMVADFVDGSWQLVEQTDWTCSDGSVGLQTVQWSLIPGEDALTGTRIDVRTASPECVVVLEEPVTMTRTGDIDAGIDLPETVDAAPWQPSAPAGLTGSYERVATDSEGAEVDRATVDFRSFCVRNSDDCVALKRFQDVDGPVVVPFLFESGQWSAQFNAGEAECPGSGSPGHQLMYEQYALPEDATTPIQSLTGSELVTVHGGCAGVMRDFDLALQRQEG</sequence>
<name>A0A1X1RD58_MYCFA</name>
<proteinExistence type="predicted"/>
<protein>
    <submittedName>
        <fullName evidence="1">Uncharacterized protein</fullName>
    </submittedName>
</protein>